<dbReference type="Pfam" id="PF12779">
    <property type="entry name" value="WXXGXW"/>
    <property type="match status" value="1"/>
</dbReference>
<feature type="chain" id="PRO_5030732277" evidence="2">
    <location>
        <begin position="24"/>
        <end position="141"/>
    </location>
</feature>
<feature type="signal peptide" evidence="2">
    <location>
        <begin position="1"/>
        <end position="23"/>
    </location>
</feature>
<protein>
    <submittedName>
        <fullName evidence="3">Uncharacterized protein</fullName>
    </submittedName>
</protein>
<name>A0A7W9WVE3_9BURK</name>
<dbReference type="AlphaFoldDB" id="A0A7W9WVE3"/>
<organism evidence="3 4">
    <name type="scientific">Massilia aurea</name>
    <dbReference type="NCBI Taxonomy" id="373040"/>
    <lineage>
        <taxon>Bacteria</taxon>
        <taxon>Pseudomonadati</taxon>
        <taxon>Pseudomonadota</taxon>
        <taxon>Betaproteobacteria</taxon>
        <taxon>Burkholderiales</taxon>
        <taxon>Oxalobacteraceae</taxon>
        <taxon>Telluria group</taxon>
        <taxon>Massilia</taxon>
    </lineage>
</organism>
<dbReference type="RefSeq" id="WP_183549600.1">
    <property type="nucleotide sequence ID" value="NZ_JACHBX010000001.1"/>
</dbReference>
<comment type="caution">
    <text evidence="3">The sequence shown here is derived from an EMBL/GenBank/DDBJ whole genome shotgun (WGS) entry which is preliminary data.</text>
</comment>
<evidence type="ECO:0000256" key="2">
    <source>
        <dbReference type="SAM" id="SignalP"/>
    </source>
</evidence>
<dbReference type="EMBL" id="JACHBX010000001">
    <property type="protein sequence ID" value="MBB6132019.1"/>
    <property type="molecule type" value="Genomic_DNA"/>
</dbReference>
<sequence>MKTFLSTATAAAAALLIGTSAFAPVQAQPHHQRADVIIIKKAPPALRREAVPNARRGFDWVPGYWNWNGRRHDWVGGHWEKVRPGYAYQRAEWRQDRNGWHLDRGGWRQEVRGRDNGPRGDRDRDGVPNRHDNRPNNPNRY</sequence>
<dbReference type="InterPro" id="IPR024447">
    <property type="entry name" value="YXWGXW_rpt"/>
</dbReference>
<evidence type="ECO:0000313" key="4">
    <source>
        <dbReference type="Proteomes" id="UP000540787"/>
    </source>
</evidence>
<dbReference type="Proteomes" id="UP000540787">
    <property type="component" value="Unassembled WGS sequence"/>
</dbReference>
<feature type="compositionally biased region" description="Basic and acidic residues" evidence="1">
    <location>
        <begin position="105"/>
        <end position="134"/>
    </location>
</feature>
<accession>A0A7W9WVE3</accession>
<gene>
    <name evidence="3" type="ORF">HD842_000130</name>
</gene>
<feature type="region of interest" description="Disordered" evidence="1">
    <location>
        <begin position="105"/>
        <end position="141"/>
    </location>
</feature>
<keyword evidence="4" id="KW-1185">Reference proteome</keyword>
<proteinExistence type="predicted"/>
<evidence type="ECO:0000256" key="1">
    <source>
        <dbReference type="SAM" id="MobiDB-lite"/>
    </source>
</evidence>
<keyword evidence="2" id="KW-0732">Signal</keyword>
<reference evidence="3 4" key="1">
    <citation type="submission" date="2020-08" db="EMBL/GenBank/DDBJ databases">
        <title>The Agave Microbiome: Exploring the role of microbial communities in plant adaptations to desert environments.</title>
        <authorList>
            <person name="Partida-Martinez L.P."/>
        </authorList>
    </citation>
    <scope>NUCLEOTIDE SEQUENCE [LARGE SCALE GENOMIC DNA]</scope>
    <source>
        <strain evidence="3 4">AT3.2</strain>
    </source>
</reference>
<evidence type="ECO:0000313" key="3">
    <source>
        <dbReference type="EMBL" id="MBB6132019.1"/>
    </source>
</evidence>